<reference evidence="2 3" key="1">
    <citation type="submission" date="2020-11" db="EMBL/GenBank/DDBJ databases">
        <title>Hymenobacter sp.</title>
        <authorList>
            <person name="Kim M.K."/>
        </authorList>
    </citation>
    <scope>NUCLEOTIDE SEQUENCE [LARGE SCALE GENOMIC DNA]</scope>
    <source>
        <strain evidence="2 3">BT594</strain>
    </source>
</reference>
<keyword evidence="3" id="KW-1185">Reference proteome</keyword>
<evidence type="ECO:0000313" key="2">
    <source>
        <dbReference type="EMBL" id="MBG8553690.1"/>
    </source>
</evidence>
<dbReference type="InterPro" id="IPR016187">
    <property type="entry name" value="CTDL_fold"/>
</dbReference>
<gene>
    <name evidence="2" type="ORF">I5L79_09035</name>
</gene>
<dbReference type="EMBL" id="JADWYK010000004">
    <property type="protein sequence ID" value="MBG8553690.1"/>
    <property type="molecule type" value="Genomic_DNA"/>
</dbReference>
<evidence type="ECO:0000259" key="1">
    <source>
        <dbReference type="Pfam" id="PF03781"/>
    </source>
</evidence>
<dbReference type="InterPro" id="IPR051043">
    <property type="entry name" value="Sulfatase_Mod_Factor_Kinase"/>
</dbReference>
<dbReference type="InterPro" id="IPR005532">
    <property type="entry name" value="SUMF_dom"/>
</dbReference>
<protein>
    <submittedName>
        <fullName evidence="2">SUMF1/EgtB/PvdO family nonheme iron enzyme</fullName>
    </submittedName>
</protein>
<feature type="domain" description="Sulfatase-modifying factor enzyme-like" evidence="1">
    <location>
        <begin position="59"/>
        <end position="196"/>
    </location>
</feature>
<dbReference type="Proteomes" id="UP000601099">
    <property type="component" value="Unassembled WGS sequence"/>
</dbReference>
<sequence>MFPFPDYQGRRDNSVLRGAWWFYADTATRGVYTRWFATYPARAPNAIKPASMMFLRNIPFGVDAAETSNMEWQHFLNVLAIDSGAATVRRYLPSTAAQPHPQYFTDPFYRFYPVVGISREQALGYCHWRSAVLSVVYNHLLDAKYPTSAPHAVRFNIRLPTEQEWEYAAGGLSPYPHGMAAPKRRIKVIPAAASYLKYRGRLSASTAKIKQDIKRYNQTKPVITWLVSQRELPYFLRSNTPEYIWGTFAYLGLYHMLGNVAELVQEPGITKGGSYLDKLEDCTVKARGTYTGPAPTVGFRCACDGNLPLEQ</sequence>
<dbReference type="SUPFAM" id="SSF56436">
    <property type="entry name" value="C-type lectin-like"/>
    <property type="match status" value="1"/>
</dbReference>
<proteinExistence type="predicted"/>
<dbReference type="PANTHER" id="PTHR23150">
    <property type="entry name" value="SULFATASE MODIFYING FACTOR 1, 2"/>
    <property type="match status" value="1"/>
</dbReference>
<dbReference type="InterPro" id="IPR042095">
    <property type="entry name" value="SUMF_sf"/>
</dbReference>
<dbReference type="Gene3D" id="3.90.1580.10">
    <property type="entry name" value="paralog of FGE (formylglycine-generating enzyme)"/>
    <property type="match status" value="1"/>
</dbReference>
<dbReference type="PANTHER" id="PTHR23150:SF19">
    <property type="entry name" value="FORMYLGLYCINE-GENERATING ENZYME"/>
    <property type="match status" value="1"/>
</dbReference>
<dbReference type="Pfam" id="PF03781">
    <property type="entry name" value="FGE-sulfatase"/>
    <property type="match status" value="1"/>
</dbReference>
<accession>A0ABS0L0P7</accession>
<evidence type="ECO:0000313" key="3">
    <source>
        <dbReference type="Proteomes" id="UP000601099"/>
    </source>
</evidence>
<name>A0ABS0L0P7_9BACT</name>
<organism evidence="2 3">
    <name type="scientific">Hymenobacter guriensis</name>
    <dbReference type="NCBI Taxonomy" id="2793065"/>
    <lineage>
        <taxon>Bacteria</taxon>
        <taxon>Pseudomonadati</taxon>
        <taxon>Bacteroidota</taxon>
        <taxon>Cytophagia</taxon>
        <taxon>Cytophagales</taxon>
        <taxon>Hymenobacteraceae</taxon>
        <taxon>Hymenobacter</taxon>
    </lineage>
</organism>
<comment type="caution">
    <text evidence="2">The sequence shown here is derived from an EMBL/GenBank/DDBJ whole genome shotgun (WGS) entry which is preliminary data.</text>
</comment>